<dbReference type="InterPro" id="IPR015883">
    <property type="entry name" value="Glyco_hydro_20_cat"/>
</dbReference>
<proteinExistence type="inferred from homology"/>
<gene>
    <name evidence="10" type="ORF">MNBD_ALPHA02-2483</name>
</gene>
<dbReference type="PANTHER" id="PTHR22600:SF57">
    <property type="entry name" value="BETA-N-ACETYLHEXOSAMINIDASE"/>
    <property type="match status" value="1"/>
</dbReference>
<evidence type="ECO:0000259" key="7">
    <source>
        <dbReference type="Pfam" id="PF00754"/>
    </source>
</evidence>
<sequence>MTINPGKTIITVFILLLLVAGGNAVAGSRVISSEARIIPAPQMIKKLPGNFRLTRDVRLVVNDGAARDVAQYFQKFIRPATGYDLKILQAETPQKNAINLVIGNGIGSEEGYRLSVRSDEIVIRAATEKGLFYGLQSLRQMLPPEIESTYPINNIDWVIRAADIEDGPKYPYRGMHLDVSRHFFSKDFILRYIDFLALHKMNVFHWHLTDDQGWRIEIKKYPKLTSIGSHRPETVIGHPYDRVHFYDGKPVDGYYSQEDIREIVKYAAARQVMIVPEIDVPGHSSALLAAYPEYGCIDKEYKVKTEFHIFPDVICPTEKTFSFLEDIFAEVAELFPGPYIHVGGDEVMKEQWKACESCTALMKKEGLKNYDELQSYFIRRLEKIILGRGKKMAGWEEILDGGINPGATVTVWLKREKIKQAIQAGHEVVVGMSDKLYFNQFESLSLDAPMSSSWQPPITLKDIYQYDIIPDGLTKDEASHILGAQGHVWGNFIKTPAQVEHAALPRMSALAEILWTPDGRRSWPDFLRRVDGLFDRLKVMNVNVSKAIYKVTGKHHLVDGAMILTLNTEGKNHIIRYTTDGSKPTIHSLLYDGPLTLTKAVTIRAMGQNPVSGENFGDFRLTFIPHKALGKTIKFTREPRAWYQPGPYKVILDGAVAYDRIFHPTEWAEFFDGDMDGTIDFGKATEFHKVSLGFEPGKYRRLYLPQAVEIMVSDNGIDWKMVGKKERDDIRRAKPSLTISFPQVTARYLRIICKNNQKKFNSRLGKIVPVSIFIDEIVVQ</sequence>
<dbReference type="EMBL" id="UOED01000011">
    <property type="protein sequence ID" value="VAV86602.1"/>
    <property type="molecule type" value="Genomic_DNA"/>
</dbReference>
<feature type="domain" description="Beta-hexosaminidase bacterial type N-terminal" evidence="8">
    <location>
        <begin position="36"/>
        <end position="166"/>
    </location>
</feature>
<evidence type="ECO:0000259" key="8">
    <source>
        <dbReference type="Pfam" id="PF02838"/>
    </source>
</evidence>
<dbReference type="Pfam" id="PF00754">
    <property type="entry name" value="F5_F8_type_C"/>
    <property type="match status" value="1"/>
</dbReference>
<comment type="similarity">
    <text evidence="2">Belongs to the glycosyl hydrolase 20 family.</text>
</comment>
<dbReference type="Pfam" id="PF02838">
    <property type="entry name" value="Glyco_hydro_20b"/>
    <property type="match status" value="1"/>
</dbReference>
<feature type="domain" description="Glycoside hydrolase family 20 catalytic" evidence="6">
    <location>
        <begin position="170"/>
        <end position="517"/>
    </location>
</feature>
<dbReference type="InterPro" id="IPR015882">
    <property type="entry name" value="HEX_bac_N"/>
</dbReference>
<dbReference type="GO" id="GO:0005975">
    <property type="term" value="P:carbohydrate metabolic process"/>
    <property type="evidence" value="ECO:0007669"/>
    <property type="project" value="InterPro"/>
</dbReference>
<feature type="domain" description="GH29D-like beta-sandwich" evidence="9">
    <location>
        <begin position="562"/>
        <end position="608"/>
    </location>
</feature>
<dbReference type="AlphaFoldDB" id="A0A3B0R264"/>
<dbReference type="Pfam" id="PF13290">
    <property type="entry name" value="CHB_HEX_C_1"/>
    <property type="match status" value="1"/>
</dbReference>
<organism evidence="10">
    <name type="scientific">hydrothermal vent metagenome</name>
    <dbReference type="NCBI Taxonomy" id="652676"/>
    <lineage>
        <taxon>unclassified sequences</taxon>
        <taxon>metagenomes</taxon>
        <taxon>ecological metagenomes</taxon>
    </lineage>
</organism>
<dbReference type="InterPro" id="IPR000421">
    <property type="entry name" value="FA58C"/>
</dbReference>
<keyword evidence="5" id="KW-0326">Glycosidase</keyword>
<name>A0A3B0R264_9ZZZZ</name>
<dbReference type="InterPro" id="IPR017853">
    <property type="entry name" value="GH"/>
</dbReference>
<dbReference type="InterPro" id="IPR008979">
    <property type="entry name" value="Galactose-bd-like_sf"/>
</dbReference>
<accession>A0A3B0R264</accession>
<reference evidence="10" key="1">
    <citation type="submission" date="2018-06" db="EMBL/GenBank/DDBJ databases">
        <authorList>
            <person name="Zhirakovskaya E."/>
        </authorList>
    </citation>
    <scope>NUCLEOTIDE SEQUENCE</scope>
</reference>
<dbReference type="EC" id="3.2.1.52" evidence="3"/>
<comment type="catalytic activity">
    <reaction evidence="1">
        <text>Hydrolysis of terminal non-reducing N-acetyl-D-hexosamine residues in N-acetyl-beta-D-hexosaminides.</text>
        <dbReference type="EC" id="3.2.1.52"/>
    </reaction>
</comment>
<protein>
    <recommendedName>
        <fullName evidence="3">beta-N-acetylhexosaminidase</fullName>
        <ecNumber evidence="3">3.2.1.52</ecNumber>
    </recommendedName>
</protein>
<dbReference type="InterPro" id="IPR059177">
    <property type="entry name" value="GH29D-like_dom"/>
</dbReference>
<dbReference type="Pfam" id="PF00728">
    <property type="entry name" value="Glyco_hydro_20"/>
    <property type="match status" value="1"/>
</dbReference>
<dbReference type="PANTHER" id="PTHR22600">
    <property type="entry name" value="BETA-HEXOSAMINIDASE"/>
    <property type="match status" value="1"/>
</dbReference>
<dbReference type="CDD" id="cd06563">
    <property type="entry name" value="GH20_chitobiase-like"/>
    <property type="match status" value="1"/>
</dbReference>
<evidence type="ECO:0000259" key="6">
    <source>
        <dbReference type="Pfam" id="PF00728"/>
    </source>
</evidence>
<keyword evidence="4 10" id="KW-0378">Hydrolase</keyword>
<dbReference type="GO" id="GO:0030203">
    <property type="term" value="P:glycosaminoglycan metabolic process"/>
    <property type="evidence" value="ECO:0007669"/>
    <property type="project" value="TreeGrafter"/>
</dbReference>
<dbReference type="Gene3D" id="3.20.20.80">
    <property type="entry name" value="Glycosidases"/>
    <property type="match status" value="1"/>
</dbReference>
<evidence type="ECO:0000256" key="5">
    <source>
        <dbReference type="ARBA" id="ARBA00023295"/>
    </source>
</evidence>
<dbReference type="PRINTS" id="PR00738">
    <property type="entry name" value="GLHYDRLASE20"/>
</dbReference>
<dbReference type="GO" id="GO:0016020">
    <property type="term" value="C:membrane"/>
    <property type="evidence" value="ECO:0007669"/>
    <property type="project" value="TreeGrafter"/>
</dbReference>
<dbReference type="InterPro" id="IPR025705">
    <property type="entry name" value="Beta_hexosaminidase_sua/sub"/>
</dbReference>
<dbReference type="Gene3D" id="2.60.120.260">
    <property type="entry name" value="Galactose-binding domain-like"/>
    <property type="match status" value="1"/>
</dbReference>
<dbReference type="SUPFAM" id="SSF49785">
    <property type="entry name" value="Galactose-binding domain-like"/>
    <property type="match status" value="1"/>
</dbReference>
<evidence type="ECO:0000256" key="3">
    <source>
        <dbReference type="ARBA" id="ARBA00012663"/>
    </source>
</evidence>
<evidence type="ECO:0000313" key="10">
    <source>
        <dbReference type="EMBL" id="VAV86602.1"/>
    </source>
</evidence>
<dbReference type="InterPro" id="IPR029018">
    <property type="entry name" value="Hex-like_dom2"/>
</dbReference>
<dbReference type="SUPFAM" id="SSF51445">
    <property type="entry name" value="(Trans)glycosidases"/>
    <property type="match status" value="1"/>
</dbReference>
<evidence type="ECO:0000259" key="9">
    <source>
        <dbReference type="Pfam" id="PF13290"/>
    </source>
</evidence>
<evidence type="ECO:0000256" key="4">
    <source>
        <dbReference type="ARBA" id="ARBA00022801"/>
    </source>
</evidence>
<dbReference type="GO" id="GO:0004563">
    <property type="term" value="F:beta-N-acetylhexosaminidase activity"/>
    <property type="evidence" value="ECO:0007669"/>
    <property type="project" value="UniProtKB-EC"/>
</dbReference>
<evidence type="ECO:0000256" key="2">
    <source>
        <dbReference type="ARBA" id="ARBA00006285"/>
    </source>
</evidence>
<evidence type="ECO:0000256" key="1">
    <source>
        <dbReference type="ARBA" id="ARBA00001231"/>
    </source>
</evidence>
<dbReference type="Gene3D" id="3.30.379.10">
    <property type="entry name" value="Chitobiase/beta-hexosaminidase domain 2-like"/>
    <property type="match status" value="1"/>
</dbReference>
<dbReference type="SUPFAM" id="SSF55545">
    <property type="entry name" value="beta-N-acetylhexosaminidase-like domain"/>
    <property type="match status" value="1"/>
</dbReference>
<feature type="domain" description="F5/8 type C" evidence="7">
    <location>
        <begin position="666"/>
        <end position="763"/>
    </location>
</feature>